<protein>
    <submittedName>
        <fullName evidence="1">Uncharacterized protein</fullName>
    </submittedName>
</protein>
<evidence type="ECO:0000313" key="1">
    <source>
        <dbReference type="EMBL" id="HJE38270.1"/>
    </source>
</evidence>
<sequence length="136" mass="14759">MSKPIISTSLDSLMADILPADDVILSDSNTGSETNDTSACNVDCDTDKKASANVAAIHGRQPESFARLYNLTQEERACFTHPQIVQVSLSDDVAFALKSIASHKCPQGLIISAIMREYILTHLDDIKKLLYNTSSA</sequence>
<dbReference type="AlphaFoldDB" id="A0A4Q0U827"/>
<comment type="caution">
    <text evidence="1">The sequence shown here is derived from an EMBL/GenBank/DDBJ whole genome shotgun (WGS) entry which is preliminary data.</text>
</comment>
<accession>A0A4Q0U827</accession>
<organism evidence="1 2">
    <name type="scientific">Candidatus Amulumruptor caecigallinarius</name>
    <dbReference type="NCBI Taxonomy" id="2109911"/>
    <lineage>
        <taxon>Bacteria</taxon>
        <taxon>Pseudomonadati</taxon>
        <taxon>Bacteroidota</taxon>
        <taxon>Bacteroidia</taxon>
        <taxon>Bacteroidales</taxon>
        <taxon>Muribaculaceae</taxon>
        <taxon>Candidatus Amulumruptor</taxon>
    </lineage>
</organism>
<name>A0A4Q0U827_9BACT</name>
<reference evidence="1" key="1">
    <citation type="journal article" date="2021" name="PeerJ">
        <title>Extensive microbial diversity within the chicken gut microbiome revealed by metagenomics and culture.</title>
        <authorList>
            <person name="Gilroy R."/>
            <person name="Ravi A."/>
            <person name="Getino M."/>
            <person name="Pursley I."/>
            <person name="Horton D.L."/>
            <person name="Alikhan N.F."/>
            <person name="Baker D."/>
            <person name="Gharbi K."/>
            <person name="Hall N."/>
            <person name="Watson M."/>
            <person name="Adriaenssens E.M."/>
            <person name="Foster-Nyarko E."/>
            <person name="Jarju S."/>
            <person name="Secka A."/>
            <person name="Antonio M."/>
            <person name="Oren A."/>
            <person name="Chaudhuri R.R."/>
            <person name="La Ragione R."/>
            <person name="Hildebrand F."/>
            <person name="Pallen M.J."/>
        </authorList>
    </citation>
    <scope>NUCLEOTIDE SEQUENCE</scope>
    <source>
        <strain evidence="1">4100</strain>
    </source>
</reference>
<gene>
    <name evidence="1" type="ORF">K8V47_00680</name>
</gene>
<proteinExistence type="predicted"/>
<dbReference type="EMBL" id="DYXT01000006">
    <property type="protein sequence ID" value="HJE38270.1"/>
    <property type="molecule type" value="Genomic_DNA"/>
</dbReference>
<reference evidence="1" key="2">
    <citation type="submission" date="2021-09" db="EMBL/GenBank/DDBJ databases">
        <authorList>
            <person name="Gilroy R."/>
        </authorList>
    </citation>
    <scope>NUCLEOTIDE SEQUENCE</scope>
    <source>
        <strain evidence="1">4100</strain>
    </source>
</reference>
<evidence type="ECO:0000313" key="2">
    <source>
        <dbReference type="Proteomes" id="UP000711407"/>
    </source>
</evidence>
<dbReference type="Proteomes" id="UP000711407">
    <property type="component" value="Unassembled WGS sequence"/>
</dbReference>